<dbReference type="PANTHER" id="PTHR11431:SF75">
    <property type="entry name" value="FERRITIN"/>
    <property type="match status" value="1"/>
</dbReference>
<dbReference type="Gene3D" id="1.20.1260.10">
    <property type="match status" value="1"/>
</dbReference>
<keyword evidence="4 5" id="KW-0408">Iron</keyword>
<dbReference type="EMBL" id="KN738224">
    <property type="protein sequence ID" value="KIH54925.1"/>
    <property type="molecule type" value="Genomic_DNA"/>
</dbReference>
<comment type="similarity">
    <text evidence="1 6">Belongs to the ferritin family.</text>
</comment>
<dbReference type="GO" id="GO:0004322">
    <property type="term" value="F:ferroxidase activity"/>
    <property type="evidence" value="ECO:0007669"/>
    <property type="project" value="UniProtKB-EC"/>
</dbReference>
<dbReference type="Pfam" id="PF00210">
    <property type="entry name" value="Ferritin"/>
    <property type="match status" value="1"/>
</dbReference>
<dbReference type="GO" id="GO:0006879">
    <property type="term" value="P:intracellular iron ion homeostasis"/>
    <property type="evidence" value="ECO:0007669"/>
    <property type="project" value="UniProtKB-KW"/>
</dbReference>
<evidence type="ECO:0000256" key="4">
    <source>
        <dbReference type="ARBA" id="ARBA00023004"/>
    </source>
</evidence>
<evidence type="ECO:0000256" key="1">
    <source>
        <dbReference type="ARBA" id="ARBA00007513"/>
    </source>
</evidence>
<dbReference type="EC" id="1.16.3.1" evidence="6"/>
<evidence type="ECO:0000256" key="6">
    <source>
        <dbReference type="RuleBase" id="RU361145"/>
    </source>
</evidence>
<keyword evidence="9" id="KW-1185">Reference proteome</keyword>
<gene>
    <name evidence="8" type="ORF">ANCDUO_14926</name>
</gene>
<dbReference type="PANTHER" id="PTHR11431">
    <property type="entry name" value="FERRITIN"/>
    <property type="match status" value="1"/>
</dbReference>
<comment type="function">
    <text evidence="6">Stores iron in a soluble, non-toxic, readily available form. Important for iron homeostasis. Iron is taken up in the ferrous form and deposited as ferric hydroxides after oxidation.</text>
</comment>
<dbReference type="GO" id="GO:0006826">
    <property type="term" value="P:iron ion transport"/>
    <property type="evidence" value="ECO:0007669"/>
    <property type="project" value="InterPro"/>
</dbReference>
<dbReference type="InterPro" id="IPR001519">
    <property type="entry name" value="Ferritin"/>
</dbReference>
<dbReference type="AlphaFoldDB" id="A0A0C2G1V9"/>
<dbReference type="GO" id="GO:0008199">
    <property type="term" value="F:ferric iron binding"/>
    <property type="evidence" value="ECO:0007669"/>
    <property type="project" value="InterPro"/>
</dbReference>
<dbReference type="PROSITE" id="PS50905">
    <property type="entry name" value="FERRITIN_LIKE"/>
    <property type="match status" value="1"/>
</dbReference>
<evidence type="ECO:0000256" key="2">
    <source>
        <dbReference type="ARBA" id="ARBA00022434"/>
    </source>
</evidence>
<evidence type="ECO:0000256" key="3">
    <source>
        <dbReference type="ARBA" id="ARBA00022723"/>
    </source>
</evidence>
<keyword evidence="6" id="KW-0560">Oxidoreductase</keyword>
<dbReference type="OrthoDB" id="186462at2759"/>
<sequence>MNYSQEVEAAVNKQANIELYASYVYLSMSMYFDRDDVALPNIA</sequence>
<proteinExistence type="inferred from homology"/>
<evidence type="ECO:0000313" key="8">
    <source>
        <dbReference type="EMBL" id="KIH54925.1"/>
    </source>
</evidence>
<keyword evidence="3 5" id="KW-0479">Metal-binding</keyword>
<feature type="domain" description="Ferritin-like diiron" evidence="7">
    <location>
        <begin position="1"/>
        <end position="43"/>
    </location>
</feature>
<dbReference type="SUPFAM" id="SSF47240">
    <property type="entry name" value="Ferritin-like"/>
    <property type="match status" value="1"/>
</dbReference>
<feature type="non-terminal residue" evidence="8">
    <location>
        <position position="43"/>
    </location>
</feature>
<accession>A0A0C2G1V9</accession>
<evidence type="ECO:0000259" key="7">
    <source>
        <dbReference type="PROSITE" id="PS50905"/>
    </source>
</evidence>
<feature type="binding site" evidence="5">
    <location>
        <position position="18"/>
    </location>
    <ligand>
        <name>Fe cation</name>
        <dbReference type="ChEBI" id="CHEBI:24875"/>
        <label>1</label>
    </ligand>
</feature>
<dbReference type="Proteomes" id="UP000054047">
    <property type="component" value="Unassembled WGS sequence"/>
</dbReference>
<organism evidence="8 9">
    <name type="scientific">Ancylostoma duodenale</name>
    <dbReference type="NCBI Taxonomy" id="51022"/>
    <lineage>
        <taxon>Eukaryota</taxon>
        <taxon>Metazoa</taxon>
        <taxon>Ecdysozoa</taxon>
        <taxon>Nematoda</taxon>
        <taxon>Chromadorea</taxon>
        <taxon>Rhabditida</taxon>
        <taxon>Rhabditina</taxon>
        <taxon>Rhabditomorpha</taxon>
        <taxon>Strongyloidea</taxon>
        <taxon>Ancylostomatidae</taxon>
        <taxon>Ancylostomatinae</taxon>
        <taxon>Ancylostoma</taxon>
    </lineage>
</organism>
<comment type="catalytic activity">
    <reaction evidence="6">
        <text>4 Fe(2+) + O2 + 4 H(+) = 4 Fe(3+) + 2 H2O</text>
        <dbReference type="Rhea" id="RHEA:11148"/>
        <dbReference type="ChEBI" id="CHEBI:15377"/>
        <dbReference type="ChEBI" id="CHEBI:15378"/>
        <dbReference type="ChEBI" id="CHEBI:15379"/>
        <dbReference type="ChEBI" id="CHEBI:29033"/>
        <dbReference type="ChEBI" id="CHEBI:29034"/>
        <dbReference type="EC" id="1.16.3.1"/>
    </reaction>
</comment>
<evidence type="ECO:0000313" key="9">
    <source>
        <dbReference type="Proteomes" id="UP000054047"/>
    </source>
</evidence>
<evidence type="ECO:0000256" key="5">
    <source>
        <dbReference type="PIRSR" id="PIRSR601519-1"/>
    </source>
</evidence>
<dbReference type="GO" id="GO:0005737">
    <property type="term" value="C:cytoplasm"/>
    <property type="evidence" value="ECO:0007669"/>
    <property type="project" value="TreeGrafter"/>
</dbReference>
<name>A0A0C2G1V9_9BILA</name>
<dbReference type="InterPro" id="IPR009078">
    <property type="entry name" value="Ferritin-like_SF"/>
</dbReference>
<protein>
    <recommendedName>
        <fullName evidence="6">Ferritin</fullName>
        <ecNumber evidence="6">1.16.3.1</ecNumber>
    </recommendedName>
</protein>
<dbReference type="GO" id="GO:0008198">
    <property type="term" value="F:ferrous iron binding"/>
    <property type="evidence" value="ECO:0007669"/>
    <property type="project" value="TreeGrafter"/>
</dbReference>
<reference evidence="8 9" key="1">
    <citation type="submission" date="2013-12" db="EMBL/GenBank/DDBJ databases">
        <title>Draft genome of the parsitic nematode Ancylostoma duodenale.</title>
        <authorList>
            <person name="Mitreva M."/>
        </authorList>
    </citation>
    <scope>NUCLEOTIDE SEQUENCE [LARGE SCALE GENOMIC DNA]</scope>
    <source>
        <strain evidence="8 9">Zhejiang</strain>
    </source>
</reference>
<dbReference type="InterPro" id="IPR008331">
    <property type="entry name" value="Ferritin_DPS_dom"/>
</dbReference>
<dbReference type="InterPro" id="IPR012347">
    <property type="entry name" value="Ferritin-like"/>
</dbReference>
<keyword evidence="2 6" id="KW-0409">Iron storage</keyword>
<dbReference type="InterPro" id="IPR009040">
    <property type="entry name" value="Ferritin-like_diiron"/>
</dbReference>